<evidence type="ECO:0000313" key="9">
    <source>
        <dbReference type="EMBL" id="CUM83057.1"/>
    </source>
</evidence>
<dbReference type="CDD" id="cd00082">
    <property type="entry name" value="HisKA"/>
    <property type="match status" value="1"/>
</dbReference>
<dbReference type="RefSeq" id="WP_057318808.1">
    <property type="nucleotide sequence ID" value="NZ_CYXP01000001.1"/>
</dbReference>
<dbReference type="InterPro" id="IPR003661">
    <property type="entry name" value="HisK_dim/P_dom"/>
</dbReference>
<dbReference type="Pfam" id="PF02518">
    <property type="entry name" value="HATPase_c"/>
    <property type="match status" value="1"/>
</dbReference>
<dbReference type="Gene3D" id="1.10.287.130">
    <property type="match status" value="1"/>
</dbReference>
<evidence type="ECO:0000259" key="7">
    <source>
        <dbReference type="PROSITE" id="PS50109"/>
    </source>
</evidence>
<dbReference type="Pfam" id="PF00512">
    <property type="entry name" value="HisKA"/>
    <property type="match status" value="1"/>
</dbReference>
<organism evidence="9 10">
    <name type="scientific">Parabacteroides distasonis</name>
    <dbReference type="NCBI Taxonomy" id="823"/>
    <lineage>
        <taxon>Bacteria</taxon>
        <taxon>Pseudomonadati</taxon>
        <taxon>Bacteroidota</taxon>
        <taxon>Bacteroidia</taxon>
        <taxon>Bacteroidales</taxon>
        <taxon>Tannerellaceae</taxon>
        <taxon>Parabacteroides</taxon>
    </lineage>
</organism>
<dbReference type="InterPro" id="IPR035965">
    <property type="entry name" value="PAS-like_dom_sf"/>
</dbReference>
<dbReference type="Gene3D" id="3.30.565.10">
    <property type="entry name" value="Histidine kinase-like ATPase, C-terminal domain"/>
    <property type="match status" value="1"/>
</dbReference>
<comment type="catalytic activity">
    <reaction evidence="1">
        <text>ATP + protein L-histidine = ADP + protein N-phospho-L-histidine.</text>
        <dbReference type="EC" id="2.7.13.3"/>
    </reaction>
</comment>
<keyword evidence="5" id="KW-0418">Kinase</keyword>
<dbReference type="Pfam" id="PF08448">
    <property type="entry name" value="PAS_4"/>
    <property type="match status" value="2"/>
</dbReference>
<evidence type="ECO:0000256" key="1">
    <source>
        <dbReference type="ARBA" id="ARBA00000085"/>
    </source>
</evidence>
<dbReference type="InterPro" id="IPR003594">
    <property type="entry name" value="HATPase_dom"/>
</dbReference>
<dbReference type="PROSITE" id="PS50112">
    <property type="entry name" value="PAS"/>
    <property type="match status" value="1"/>
</dbReference>
<evidence type="ECO:0000256" key="3">
    <source>
        <dbReference type="ARBA" id="ARBA00022553"/>
    </source>
</evidence>
<dbReference type="SUPFAM" id="SSF55874">
    <property type="entry name" value="ATPase domain of HSP90 chaperone/DNA topoisomerase II/histidine kinase"/>
    <property type="match status" value="1"/>
</dbReference>
<feature type="domain" description="Histidine kinase" evidence="7">
    <location>
        <begin position="411"/>
        <end position="622"/>
    </location>
</feature>
<evidence type="ECO:0000256" key="6">
    <source>
        <dbReference type="ARBA" id="ARBA00023012"/>
    </source>
</evidence>
<evidence type="ECO:0000313" key="10">
    <source>
        <dbReference type="Proteomes" id="UP000095591"/>
    </source>
</evidence>
<feature type="domain" description="PAS" evidence="8">
    <location>
        <begin position="130"/>
        <end position="176"/>
    </location>
</feature>
<dbReference type="InterPro" id="IPR000014">
    <property type="entry name" value="PAS"/>
</dbReference>
<evidence type="ECO:0000256" key="2">
    <source>
        <dbReference type="ARBA" id="ARBA00012438"/>
    </source>
</evidence>
<sequence length="622" mass="71091">MNSLESGSNVQSGLEMIMEKSPDTIVLVDRNLTLVKVISAKDDYYHYLANNCIGKQPQALFPDGKNYDQYEIYRAAVKRVFEEQVKVDFSFEVSFEGKNYYYLSQASLFNEELVIVYTRDVSSLKTEKNLQELINTILDRLPLGVFVKDGDNHFNYLYWNHFMEEITGIETREIEGHDDFEVNYNALMTAEERQETDMNVIKTGLTARFKGKVKSASGDYRDIEVAKYPISLNNGKPLVLALWRDITSELATENTLRRTRILTKMALRISDIRTCSIFIDPDSTHNFKDSVVTLNDWNTMSEDMIEVSWGQFISRAHPDDQEHYHNMFTRLCRGEISEARIEARMLFPGKKEYVWREVFATVYERDEKGRPSVILGCSTNIQERKNQELSLEEAKVKAEAADKMKSKYLADMSHEIRTPLNAITGFSELMAFADTDEERMSYYDVIKMNNQLLMQLINDILDISKIEADAIKITYEQLDVSELMDTIYASAKLRVPGGVKLVLEKGADHHMFGTDSMRLLQLINNLVNNAIKNTKEGSITMGYTIQPDNQLRFYVRDTGIGIDKDKLKDVFGRFVKINDYMEGIGLGLAICKGLVVKMGGSIHVTSELGVGSEFSFILPSHE</sequence>
<dbReference type="SUPFAM" id="SSF55785">
    <property type="entry name" value="PYP-like sensor domain (PAS domain)"/>
    <property type="match status" value="2"/>
</dbReference>
<dbReference type="PANTHER" id="PTHR43711">
    <property type="entry name" value="TWO-COMPONENT HISTIDINE KINASE"/>
    <property type="match status" value="1"/>
</dbReference>
<dbReference type="GO" id="GO:0000155">
    <property type="term" value="F:phosphorelay sensor kinase activity"/>
    <property type="evidence" value="ECO:0007669"/>
    <property type="project" value="InterPro"/>
</dbReference>
<name>A0A173RZE2_PARDI</name>
<dbReference type="PROSITE" id="PS50109">
    <property type="entry name" value="HIS_KIN"/>
    <property type="match status" value="1"/>
</dbReference>
<dbReference type="SUPFAM" id="SSF47384">
    <property type="entry name" value="Homodimeric domain of signal transducing histidine kinase"/>
    <property type="match status" value="1"/>
</dbReference>
<dbReference type="SMART" id="SM00388">
    <property type="entry name" value="HisKA"/>
    <property type="match status" value="1"/>
</dbReference>
<dbReference type="EMBL" id="CYXP01000001">
    <property type="protein sequence ID" value="CUM83057.1"/>
    <property type="molecule type" value="Genomic_DNA"/>
</dbReference>
<accession>A0A173RZE2</accession>
<protein>
    <recommendedName>
        <fullName evidence="2">histidine kinase</fullName>
        <ecNumber evidence="2">2.7.13.3</ecNumber>
    </recommendedName>
</protein>
<keyword evidence="4 9" id="KW-0808">Transferase</keyword>
<dbReference type="AlphaFoldDB" id="A0A173RZE2"/>
<dbReference type="SMART" id="SM00387">
    <property type="entry name" value="HATPase_c"/>
    <property type="match status" value="1"/>
</dbReference>
<evidence type="ECO:0000259" key="8">
    <source>
        <dbReference type="PROSITE" id="PS50112"/>
    </source>
</evidence>
<dbReference type="EC" id="2.7.13.3" evidence="2"/>
<reference evidence="9 10" key="1">
    <citation type="submission" date="2015-09" db="EMBL/GenBank/DDBJ databases">
        <authorList>
            <consortium name="Pathogen Informatics"/>
        </authorList>
    </citation>
    <scope>NUCLEOTIDE SEQUENCE [LARGE SCALE GENOMIC DNA]</scope>
    <source>
        <strain evidence="9 10">2789STDY5608872</strain>
    </source>
</reference>
<dbReference type="Proteomes" id="UP000095591">
    <property type="component" value="Unassembled WGS sequence"/>
</dbReference>
<evidence type="ECO:0000256" key="4">
    <source>
        <dbReference type="ARBA" id="ARBA00022679"/>
    </source>
</evidence>
<dbReference type="PANTHER" id="PTHR43711:SF31">
    <property type="entry name" value="HISTIDINE KINASE"/>
    <property type="match status" value="1"/>
</dbReference>
<evidence type="ECO:0000256" key="5">
    <source>
        <dbReference type="ARBA" id="ARBA00022777"/>
    </source>
</evidence>
<gene>
    <name evidence="9" type="primary">bvgS_1</name>
    <name evidence="9" type="ORF">ERS852429_00782</name>
</gene>
<dbReference type="NCBIfam" id="TIGR00229">
    <property type="entry name" value="sensory_box"/>
    <property type="match status" value="1"/>
</dbReference>
<keyword evidence="6" id="KW-0902">Two-component regulatory system</keyword>
<keyword evidence="3" id="KW-0597">Phosphoprotein</keyword>
<dbReference type="InterPro" id="IPR005467">
    <property type="entry name" value="His_kinase_dom"/>
</dbReference>
<dbReference type="InterPro" id="IPR050736">
    <property type="entry name" value="Sensor_HK_Regulatory"/>
</dbReference>
<dbReference type="PRINTS" id="PR00344">
    <property type="entry name" value="BCTRLSENSOR"/>
</dbReference>
<proteinExistence type="predicted"/>
<dbReference type="InterPro" id="IPR036890">
    <property type="entry name" value="HATPase_C_sf"/>
</dbReference>
<dbReference type="InterPro" id="IPR036097">
    <property type="entry name" value="HisK_dim/P_sf"/>
</dbReference>
<dbReference type="InterPro" id="IPR013656">
    <property type="entry name" value="PAS_4"/>
</dbReference>
<dbReference type="InterPro" id="IPR004358">
    <property type="entry name" value="Sig_transdc_His_kin-like_C"/>
</dbReference>
<dbReference type="Gene3D" id="3.30.450.20">
    <property type="entry name" value="PAS domain"/>
    <property type="match status" value="3"/>
</dbReference>